<keyword evidence="2" id="KW-1185">Reference proteome</keyword>
<dbReference type="EMBL" id="JAPDDT010000007">
    <property type="protein sequence ID" value="MCW1924189.1"/>
    <property type="molecule type" value="Genomic_DNA"/>
</dbReference>
<organism evidence="1 2">
    <name type="scientific">Luteolibacter arcticus</name>
    <dbReference type="NCBI Taxonomy" id="1581411"/>
    <lineage>
        <taxon>Bacteria</taxon>
        <taxon>Pseudomonadati</taxon>
        <taxon>Verrucomicrobiota</taxon>
        <taxon>Verrucomicrobiia</taxon>
        <taxon>Verrucomicrobiales</taxon>
        <taxon>Verrucomicrobiaceae</taxon>
        <taxon>Luteolibacter</taxon>
    </lineage>
</organism>
<evidence type="ECO:0000313" key="1">
    <source>
        <dbReference type="EMBL" id="MCW1924189.1"/>
    </source>
</evidence>
<evidence type="ECO:0000313" key="2">
    <source>
        <dbReference type="Proteomes" id="UP001320876"/>
    </source>
</evidence>
<comment type="caution">
    <text evidence="1">The sequence shown here is derived from an EMBL/GenBank/DDBJ whole genome shotgun (WGS) entry which is preliminary data.</text>
</comment>
<dbReference type="Proteomes" id="UP001320876">
    <property type="component" value="Unassembled WGS sequence"/>
</dbReference>
<reference evidence="1 2" key="1">
    <citation type="submission" date="2022-10" db="EMBL/GenBank/DDBJ databases">
        <title>Luteolibacter arcticus strain CCTCC AB 2014275, whole genome shotgun sequencing project.</title>
        <authorList>
            <person name="Zhao G."/>
            <person name="Shen L."/>
        </authorList>
    </citation>
    <scope>NUCLEOTIDE SEQUENCE [LARGE SCALE GENOMIC DNA]</scope>
    <source>
        <strain evidence="1 2">CCTCC AB 2014275</strain>
    </source>
</reference>
<dbReference type="RefSeq" id="WP_264488296.1">
    <property type="nucleotide sequence ID" value="NZ_JAPDDT010000007.1"/>
</dbReference>
<name>A0ABT3GKY7_9BACT</name>
<gene>
    <name evidence="1" type="ORF">OKA05_16605</name>
</gene>
<accession>A0ABT3GKY7</accession>
<sequence>MKTAELPKPKAVPWVTSAGLILKNEAGLHCDNPPWQLVNQVVHELDPGHGNSFCCLAAPDYSYVQTLRGFNGCHLEWRIFTPTAPDGYIHYRAGYPGGSSKPIELKKHDYVSPGEHRDLIQLADVVEAFRAFYQGDGLPALFDWRPIDI</sequence>
<protein>
    <submittedName>
        <fullName evidence="1">Uncharacterized protein</fullName>
    </submittedName>
</protein>
<proteinExistence type="predicted"/>